<organism evidence="3 4">
    <name type="scientific">Pseudomonas soli</name>
    <dbReference type="NCBI Taxonomy" id="1306993"/>
    <lineage>
        <taxon>Bacteria</taxon>
        <taxon>Pseudomonadati</taxon>
        <taxon>Pseudomonadota</taxon>
        <taxon>Gammaproteobacteria</taxon>
        <taxon>Pseudomonadales</taxon>
        <taxon>Pseudomonadaceae</taxon>
        <taxon>Pseudomonas</taxon>
    </lineage>
</organism>
<gene>
    <name evidence="3" type="ORF">DMX07_07825</name>
</gene>
<dbReference type="EMBL" id="QJRO01000003">
    <property type="protein sequence ID" value="PYB84424.1"/>
    <property type="molecule type" value="Genomic_DNA"/>
</dbReference>
<feature type="transmembrane region" description="Helical" evidence="1">
    <location>
        <begin position="54"/>
        <end position="71"/>
    </location>
</feature>
<feature type="transmembrane region" description="Helical" evidence="1">
    <location>
        <begin position="156"/>
        <end position="179"/>
    </location>
</feature>
<protein>
    <submittedName>
        <fullName evidence="3">CPBP family intramembrane metalloprotease</fullName>
    </submittedName>
</protein>
<dbReference type="RefSeq" id="WP_110698779.1">
    <property type="nucleotide sequence ID" value="NZ_QJRO01000003.1"/>
</dbReference>
<dbReference type="InterPro" id="IPR003675">
    <property type="entry name" value="Rce1/LyrA-like_dom"/>
</dbReference>
<keyword evidence="1" id="KW-0472">Membrane</keyword>
<evidence type="ECO:0000259" key="2">
    <source>
        <dbReference type="Pfam" id="PF02517"/>
    </source>
</evidence>
<keyword evidence="3" id="KW-0482">Metalloprotease</keyword>
<dbReference type="GO" id="GO:0008237">
    <property type="term" value="F:metallopeptidase activity"/>
    <property type="evidence" value="ECO:0007669"/>
    <property type="project" value="UniProtKB-KW"/>
</dbReference>
<proteinExistence type="predicted"/>
<feature type="transmembrane region" description="Helical" evidence="1">
    <location>
        <begin position="29"/>
        <end position="47"/>
    </location>
</feature>
<dbReference type="GO" id="GO:0004175">
    <property type="term" value="F:endopeptidase activity"/>
    <property type="evidence" value="ECO:0007669"/>
    <property type="project" value="UniProtKB-ARBA"/>
</dbReference>
<reference evidence="3 4" key="1">
    <citation type="submission" date="2018-06" db="EMBL/GenBank/DDBJ databases">
        <title>Pseudomonas diversity within urban Lake Michigan freshwaters.</title>
        <authorList>
            <person name="Batrich M."/>
            <person name="Hatzopoulos T."/>
            <person name="Putonti C."/>
        </authorList>
    </citation>
    <scope>NUCLEOTIDE SEQUENCE [LARGE SCALE GENOMIC DNA]</scope>
    <source>
        <strain evidence="3 4">LBp-160603</strain>
    </source>
</reference>
<feature type="transmembrane region" description="Helical" evidence="1">
    <location>
        <begin position="126"/>
        <end position="150"/>
    </location>
</feature>
<dbReference type="GO" id="GO:0006508">
    <property type="term" value="P:proteolysis"/>
    <property type="evidence" value="ECO:0007669"/>
    <property type="project" value="UniProtKB-KW"/>
</dbReference>
<dbReference type="AlphaFoldDB" id="A0A2V4ICH3"/>
<dbReference type="Proteomes" id="UP000247620">
    <property type="component" value="Unassembled WGS sequence"/>
</dbReference>
<feature type="transmembrane region" description="Helical" evidence="1">
    <location>
        <begin position="233"/>
        <end position="255"/>
    </location>
</feature>
<keyword evidence="3" id="KW-0378">Hydrolase</keyword>
<name>A0A2V4ICH3_9PSED</name>
<evidence type="ECO:0000313" key="4">
    <source>
        <dbReference type="Proteomes" id="UP000247620"/>
    </source>
</evidence>
<accession>A0A2V4ICH3</accession>
<feature type="transmembrane region" description="Helical" evidence="1">
    <location>
        <begin position="191"/>
        <end position="213"/>
    </location>
</feature>
<keyword evidence="1" id="KW-0812">Transmembrane</keyword>
<sequence>MPLLHWIALLLLALGYAIALTYGSLGLAALPALLALLCSALLVRRPVRWQQSLGHLLFILLGIALALHWLPGFHGARVIDKAVLSEGAVPFSMYLNLDKPLIGLWLLLACPWLVMLRGRGLAMSLALILPLTLLACLGGAWALGLVAWAPKWPDQAWLWLANNLLLVSLTEELLFRGYIQGGLQRLFKHEGLALLVAALLFGLAHLAGGWQWFYLATLAGVGYGLAYRHGGLAAAVLCHTCVNLAHFALFSYPMLAPS</sequence>
<dbReference type="GO" id="GO:0080120">
    <property type="term" value="P:CAAX-box protein maturation"/>
    <property type="evidence" value="ECO:0007669"/>
    <property type="project" value="UniProtKB-ARBA"/>
</dbReference>
<evidence type="ECO:0000313" key="3">
    <source>
        <dbReference type="EMBL" id="PYB84424.1"/>
    </source>
</evidence>
<keyword evidence="3" id="KW-0645">Protease</keyword>
<evidence type="ECO:0000256" key="1">
    <source>
        <dbReference type="SAM" id="Phobius"/>
    </source>
</evidence>
<feature type="domain" description="CAAX prenyl protease 2/Lysostaphin resistance protein A-like" evidence="2">
    <location>
        <begin position="155"/>
        <end position="244"/>
    </location>
</feature>
<feature type="transmembrane region" description="Helical" evidence="1">
    <location>
        <begin position="91"/>
        <end position="114"/>
    </location>
</feature>
<comment type="caution">
    <text evidence="3">The sequence shown here is derived from an EMBL/GenBank/DDBJ whole genome shotgun (WGS) entry which is preliminary data.</text>
</comment>
<keyword evidence="1" id="KW-1133">Transmembrane helix</keyword>
<dbReference type="Pfam" id="PF02517">
    <property type="entry name" value="Rce1-like"/>
    <property type="match status" value="1"/>
</dbReference>